<organism evidence="1 2">
    <name type="scientific">Ottowia beijingensis</name>
    <dbReference type="NCBI Taxonomy" id="1207057"/>
    <lineage>
        <taxon>Bacteria</taxon>
        <taxon>Pseudomonadati</taxon>
        <taxon>Pseudomonadota</taxon>
        <taxon>Betaproteobacteria</taxon>
        <taxon>Burkholderiales</taxon>
        <taxon>Comamonadaceae</taxon>
        <taxon>Ottowia</taxon>
    </lineage>
</organism>
<dbReference type="RefSeq" id="WP_180550873.1">
    <property type="nucleotide sequence ID" value="NZ_JACCKX010000001.1"/>
</dbReference>
<gene>
    <name evidence="1" type="ORF">H0I39_13670</name>
</gene>
<evidence type="ECO:0000313" key="1">
    <source>
        <dbReference type="EMBL" id="NZA02549.1"/>
    </source>
</evidence>
<protein>
    <recommendedName>
        <fullName evidence="3">YqjK-like protein</fullName>
    </recommendedName>
</protein>
<dbReference type="AlphaFoldDB" id="A0A853IYN5"/>
<dbReference type="Pfam" id="PF13997">
    <property type="entry name" value="YqjK"/>
    <property type="match status" value="1"/>
</dbReference>
<evidence type="ECO:0000313" key="2">
    <source>
        <dbReference type="Proteomes" id="UP000589716"/>
    </source>
</evidence>
<dbReference type="Proteomes" id="UP000589716">
    <property type="component" value="Unassembled WGS sequence"/>
</dbReference>
<comment type="caution">
    <text evidence="1">The sequence shown here is derived from an EMBL/GenBank/DDBJ whole genome shotgun (WGS) entry which is preliminary data.</text>
</comment>
<evidence type="ECO:0008006" key="3">
    <source>
        <dbReference type="Google" id="ProtNLM"/>
    </source>
</evidence>
<dbReference type="EMBL" id="JACCKX010000001">
    <property type="protein sequence ID" value="NZA02549.1"/>
    <property type="molecule type" value="Genomic_DNA"/>
</dbReference>
<keyword evidence="2" id="KW-1185">Reference proteome</keyword>
<accession>A0A853IYN5</accession>
<name>A0A853IYN5_9BURK</name>
<reference evidence="1 2" key="1">
    <citation type="submission" date="2020-07" db="EMBL/GenBank/DDBJ databases">
        <authorList>
            <person name="Maaloum M."/>
        </authorList>
    </citation>
    <scope>NUCLEOTIDE SEQUENCE [LARGE SCALE GENOMIC DNA]</scope>
    <source>
        <strain evidence="1 2">GCS-AN-3</strain>
    </source>
</reference>
<dbReference type="InterPro" id="IPR025612">
    <property type="entry name" value="YqjK"/>
</dbReference>
<proteinExistence type="predicted"/>
<sequence length="108" mass="12076">MSDEPAVDLAVRREQLRLRSAQLREQIAVRTAVFRPVFHATDRVRGGVRSVQSARKSHALALLAGSAVVGAILVRPRAAMNLGLRVWSGWQMFRRVQPLVNRVLRQLG</sequence>